<proteinExistence type="predicted"/>
<dbReference type="Proteomes" id="UP001365405">
    <property type="component" value="Unassembled WGS sequence"/>
</dbReference>
<evidence type="ECO:0000313" key="2">
    <source>
        <dbReference type="EMBL" id="MEK8051939.1"/>
    </source>
</evidence>
<sequence>MSTASSSPTLGTAHRRRLREVWRSAGWPCRDPLEAELLAAGLLAQQLDAAGRETLRVTEAGIAVLADTLQKNRAARDAHEALVARVAREMQRAGRIVWRGLSLRARVGLVTDDAGQEVDGPDAAWAMAMPDVYSIRHTTKEAWLLPVAHEIKVRRADLLSDLRRPAKGEAYRWLASECWYVIREGIARPEEIPPAYGVLVAPERGPLEVARPAPQRAMRLPFPVWMALARATPEPLDDDAQLALGADPEPDPRADHGADGESAKPADAPPAPQSAIPTKDA</sequence>
<gene>
    <name evidence="2" type="ORF">AACH10_16930</name>
</gene>
<reference evidence="2 3" key="1">
    <citation type="submission" date="2024-04" db="EMBL/GenBank/DDBJ databases">
        <title>Novel species of the genus Ideonella isolated from streams.</title>
        <authorList>
            <person name="Lu H."/>
        </authorList>
    </citation>
    <scope>NUCLEOTIDE SEQUENCE [LARGE SCALE GENOMIC DNA]</scope>
    <source>
        <strain evidence="2 3">DXS22W</strain>
    </source>
</reference>
<accession>A0ABU9CJB4</accession>
<feature type="compositionally biased region" description="Basic and acidic residues" evidence="1">
    <location>
        <begin position="250"/>
        <end position="264"/>
    </location>
</feature>
<keyword evidence="3" id="KW-1185">Reference proteome</keyword>
<comment type="caution">
    <text evidence="2">The sequence shown here is derived from an EMBL/GenBank/DDBJ whole genome shotgun (WGS) entry which is preliminary data.</text>
</comment>
<organism evidence="2 3">
    <name type="scientific">Pseudaquabacterium inlustre</name>
    <dbReference type="NCBI Taxonomy" id="2984192"/>
    <lineage>
        <taxon>Bacteria</taxon>
        <taxon>Pseudomonadati</taxon>
        <taxon>Pseudomonadota</taxon>
        <taxon>Betaproteobacteria</taxon>
        <taxon>Burkholderiales</taxon>
        <taxon>Sphaerotilaceae</taxon>
        <taxon>Pseudaquabacterium</taxon>
    </lineage>
</organism>
<feature type="region of interest" description="Disordered" evidence="1">
    <location>
        <begin position="236"/>
        <end position="281"/>
    </location>
</feature>
<name>A0ABU9CJB4_9BURK</name>
<dbReference type="EMBL" id="JBBUTH010000008">
    <property type="protein sequence ID" value="MEK8051939.1"/>
    <property type="molecule type" value="Genomic_DNA"/>
</dbReference>
<protein>
    <submittedName>
        <fullName evidence="2">Uncharacterized protein</fullName>
    </submittedName>
</protein>
<evidence type="ECO:0000256" key="1">
    <source>
        <dbReference type="SAM" id="MobiDB-lite"/>
    </source>
</evidence>
<dbReference type="RefSeq" id="WP_341411634.1">
    <property type="nucleotide sequence ID" value="NZ_JBBUTH010000008.1"/>
</dbReference>
<evidence type="ECO:0000313" key="3">
    <source>
        <dbReference type="Proteomes" id="UP001365405"/>
    </source>
</evidence>